<reference evidence="2 3" key="1">
    <citation type="submission" date="2019-01" db="EMBL/GenBank/DDBJ databases">
        <authorList>
            <person name="Sayadi A."/>
        </authorList>
    </citation>
    <scope>NUCLEOTIDE SEQUENCE [LARGE SCALE GENOMIC DNA]</scope>
</reference>
<feature type="compositionally biased region" description="Basic residues" evidence="1">
    <location>
        <begin position="40"/>
        <end position="49"/>
    </location>
</feature>
<evidence type="ECO:0000313" key="3">
    <source>
        <dbReference type="Proteomes" id="UP000410492"/>
    </source>
</evidence>
<protein>
    <submittedName>
        <fullName evidence="2">Uncharacterized protein</fullName>
    </submittedName>
</protein>
<organism evidence="2 3">
    <name type="scientific">Callosobruchus maculatus</name>
    <name type="common">Southern cowpea weevil</name>
    <name type="synonym">Pulse bruchid</name>
    <dbReference type="NCBI Taxonomy" id="64391"/>
    <lineage>
        <taxon>Eukaryota</taxon>
        <taxon>Metazoa</taxon>
        <taxon>Ecdysozoa</taxon>
        <taxon>Arthropoda</taxon>
        <taxon>Hexapoda</taxon>
        <taxon>Insecta</taxon>
        <taxon>Pterygota</taxon>
        <taxon>Neoptera</taxon>
        <taxon>Endopterygota</taxon>
        <taxon>Coleoptera</taxon>
        <taxon>Polyphaga</taxon>
        <taxon>Cucujiformia</taxon>
        <taxon>Chrysomeloidea</taxon>
        <taxon>Chrysomelidae</taxon>
        <taxon>Bruchinae</taxon>
        <taxon>Bruchini</taxon>
        <taxon>Callosobruchus</taxon>
    </lineage>
</organism>
<gene>
    <name evidence="2" type="ORF">CALMAC_LOCUS19499</name>
</gene>
<proteinExistence type="predicted"/>
<dbReference type="AlphaFoldDB" id="A0A653DRD7"/>
<feature type="region of interest" description="Disordered" evidence="1">
    <location>
        <begin position="1"/>
        <end position="49"/>
    </location>
</feature>
<keyword evidence="3" id="KW-1185">Reference proteome</keyword>
<feature type="compositionally biased region" description="Basic and acidic residues" evidence="1">
    <location>
        <begin position="14"/>
        <end position="23"/>
    </location>
</feature>
<sequence>MLVRHHNRGGIDSSRTRATEVHSHKTQGVASEGKKDPGLKRKGFIKLHD</sequence>
<feature type="non-terminal residue" evidence="2">
    <location>
        <position position="49"/>
    </location>
</feature>
<evidence type="ECO:0000256" key="1">
    <source>
        <dbReference type="SAM" id="MobiDB-lite"/>
    </source>
</evidence>
<accession>A0A653DRD7</accession>
<dbReference type="Proteomes" id="UP000410492">
    <property type="component" value="Unassembled WGS sequence"/>
</dbReference>
<name>A0A653DRD7_CALMS</name>
<dbReference type="EMBL" id="CAACVG010013810">
    <property type="protein sequence ID" value="VEN62368.1"/>
    <property type="molecule type" value="Genomic_DNA"/>
</dbReference>
<evidence type="ECO:0000313" key="2">
    <source>
        <dbReference type="EMBL" id="VEN62368.1"/>
    </source>
</evidence>